<dbReference type="GO" id="GO:0003677">
    <property type="term" value="F:DNA binding"/>
    <property type="evidence" value="ECO:0007669"/>
    <property type="project" value="UniProtKB-KW"/>
</dbReference>
<dbReference type="InterPro" id="IPR036390">
    <property type="entry name" value="WH_DNA-bd_sf"/>
</dbReference>
<comment type="caution">
    <text evidence="3">The sequence shown here is derived from an EMBL/GenBank/DDBJ whole genome shotgun (WGS) entry which is preliminary data.</text>
</comment>
<dbReference type="RefSeq" id="WP_167168430.1">
    <property type="nucleotide sequence ID" value="NZ_BAAAOO010000007.1"/>
</dbReference>
<dbReference type="Pfam" id="PF13280">
    <property type="entry name" value="WYL"/>
    <property type="match status" value="1"/>
</dbReference>
<evidence type="ECO:0000259" key="1">
    <source>
        <dbReference type="Pfam" id="PF08279"/>
    </source>
</evidence>
<dbReference type="InterPro" id="IPR026881">
    <property type="entry name" value="WYL_dom"/>
</dbReference>
<sequence>MPTESSPTARALLALEVIQTNPGVSAERLAAALGVTERAARRYVGILREAEIPILSRRGPYGGYTVGRGVRLPPLVFSAIEALGLVMVALDAGRDATDTADPVGSALAKILRALPEAVAAQAYSVRRTARAVPDRHAVRPDAATTAALVEACSARRVVRLGYRSEAGVERVRLIEPWGVVARQRRWYLVCVRVETRAVRTYRLDRVRSVEVTDTGFDLPADLDPVEVLEESLAAGWEYPTRVLIEAPVDEVSWLPRSIGHLEPVDEHRCRLVGSTSDPAWYAELLAELPVAFRVEQGTELRTAVRVLGQRLLDAGS</sequence>
<evidence type="ECO:0000259" key="2">
    <source>
        <dbReference type="Pfam" id="PF13280"/>
    </source>
</evidence>
<dbReference type="InterPro" id="IPR028349">
    <property type="entry name" value="PafC-like"/>
</dbReference>
<accession>A0ABX0SME0</accession>
<dbReference type="PIRSF" id="PIRSF016838">
    <property type="entry name" value="PafC"/>
    <property type="match status" value="1"/>
</dbReference>
<dbReference type="PANTHER" id="PTHR34580">
    <property type="match status" value="1"/>
</dbReference>
<dbReference type="PANTHER" id="PTHR34580:SF3">
    <property type="entry name" value="PROTEIN PAFB"/>
    <property type="match status" value="1"/>
</dbReference>
<feature type="domain" description="Helix-turn-helix type 11" evidence="1">
    <location>
        <begin position="12"/>
        <end position="64"/>
    </location>
</feature>
<dbReference type="InterPro" id="IPR051534">
    <property type="entry name" value="CBASS_pafABC_assoc_protein"/>
</dbReference>
<organism evidence="3 4">
    <name type="scientific">Brooklawnia cerclae</name>
    <dbReference type="NCBI Taxonomy" id="349934"/>
    <lineage>
        <taxon>Bacteria</taxon>
        <taxon>Bacillati</taxon>
        <taxon>Actinomycetota</taxon>
        <taxon>Actinomycetes</taxon>
        <taxon>Propionibacteriales</taxon>
        <taxon>Propionibacteriaceae</taxon>
        <taxon>Brooklawnia</taxon>
    </lineage>
</organism>
<keyword evidence="4" id="KW-1185">Reference proteome</keyword>
<dbReference type="SUPFAM" id="SSF46785">
    <property type="entry name" value="Winged helix' DNA-binding domain"/>
    <property type="match status" value="1"/>
</dbReference>
<dbReference type="InterPro" id="IPR013196">
    <property type="entry name" value="HTH_11"/>
</dbReference>
<dbReference type="PROSITE" id="PS52050">
    <property type="entry name" value="WYL"/>
    <property type="match status" value="1"/>
</dbReference>
<feature type="domain" description="WYL" evidence="2">
    <location>
        <begin position="145"/>
        <end position="211"/>
    </location>
</feature>
<evidence type="ECO:0000313" key="3">
    <source>
        <dbReference type="EMBL" id="NIH57926.1"/>
    </source>
</evidence>
<keyword evidence="3" id="KW-0238">DNA-binding</keyword>
<protein>
    <submittedName>
        <fullName evidence="3">DNA-binding transcriptional regulator YafY</fullName>
    </submittedName>
</protein>
<evidence type="ECO:0000313" key="4">
    <source>
        <dbReference type="Proteomes" id="UP000749311"/>
    </source>
</evidence>
<dbReference type="Proteomes" id="UP000749311">
    <property type="component" value="Unassembled WGS sequence"/>
</dbReference>
<dbReference type="EMBL" id="JAAMOZ010000001">
    <property type="protein sequence ID" value="NIH57926.1"/>
    <property type="molecule type" value="Genomic_DNA"/>
</dbReference>
<dbReference type="Pfam" id="PF08279">
    <property type="entry name" value="HTH_11"/>
    <property type="match status" value="1"/>
</dbReference>
<proteinExistence type="predicted"/>
<dbReference type="Gene3D" id="1.10.10.10">
    <property type="entry name" value="Winged helix-like DNA-binding domain superfamily/Winged helix DNA-binding domain"/>
    <property type="match status" value="1"/>
</dbReference>
<gene>
    <name evidence="3" type="ORF">FB473_002571</name>
</gene>
<name>A0ABX0SME0_9ACTN</name>
<dbReference type="InterPro" id="IPR036388">
    <property type="entry name" value="WH-like_DNA-bd_sf"/>
</dbReference>
<reference evidence="3 4" key="1">
    <citation type="submission" date="2020-02" db="EMBL/GenBank/DDBJ databases">
        <title>Sequencing the genomes of 1000 actinobacteria strains.</title>
        <authorList>
            <person name="Klenk H.-P."/>
        </authorList>
    </citation>
    <scope>NUCLEOTIDE SEQUENCE [LARGE SCALE GENOMIC DNA]</scope>
    <source>
        <strain evidence="3 4">DSM 19609</strain>
    </source>
</reference>